<organism evidence="3 4">
    <name type="scientific">Serendipita vermifera MAFF 305830</name>
    <dbReference type="NCBI Taxonomy" id="933852"/>
    <lineage>
        <taxon>Eukaryota</taxon>
        <taxon>Fungi</taxon>
        <taxon>Dikarya</taxon>
        <taxon>Basidiomycota</taxon>
        <taxon>Agaricomycotina</taxon>
        <taxon>Agaricomycetes</taxon>
        <taxon>Sebacinales</taxon>
        <taxon>Serendipitaceae</taxon>
        <taxon>Serendipita</taxon>
    </lineage>
</organism>
<reference evidence="4" key="2">
    <citation type="submission" date="2015-01" db="EMBL/GenBank/DDBJ databases">
        <title>Evolutionary Origins and Diversification of the Mycorrhizal Mutualists.</title>
        <authorList>
            <consortium name="DOE Joint Genome Institute"/>
            <consortium name="Mycorrhizal Genomics Consortium"/>
            <person name="Kohler A."/>
            <person name="Kuo A."/>
            <person name="Nagy L.G."/>
            <person name="Floudas D."/>
            <person name="Copeland A."/>
            <person name="Barry K.W."/>
            <person name="Cichocki N."/>
            <person name="Veneault-Fourrey C."/>
            <person name="LaButti K."/>
            <person name="Lindquist E.A."/>
            <person name="Lipzen A."/>
            <person name="Lundell T."/>
            <person name="Morin E."/>
            <person name="Murat C."/>
            <person name="Riley R."/>
            <person name="Ohm R."/>
            <person name="Sun H."/>
            <person name="Tunlid A."/>
            <person name="Henrissat B."/>
            <person name="Grigoriev I.V."/>
            <person name="Hibbett D.S."/>
            <person name="Martin F."/>
        </authorList>
    </citation>
    <scope>NUCLEOTIDE SEQUENCE [LARGE SCALE GENOMIC DNA]</scope>
    <source>
        <strain evidence="4">MAFF 305830</strain>
    </source>
</reference>
<keyword evidence="4" id="KW-1185">Reference proteome</keyword>
<dbReference type="EMBL" id="KN824396">
    <property type="protein sequence ID" value="KIM21017.1"/>
    <property type="molecule type" value="Genomic_DNA"/>
</dbReference>
<feature type="transmembrane region" description="Helical" evidence="2">
    <location>
        <begin position="77"/>
        <end position="98"/>
    </location>
</feature>
<dbReference type="AlphaFoldDB" id="A0A0C2WUD5"/>
<name>A0A0C2WUD5_SERVB</name>
<evidence type="ECO:0000313" key="4">
    <source>
        <dbReference type="Proteomes" id="UP000054097"/>
    </source>
</evidence>
<feature type="region of interest" description="Disordered" evidence="1">
    <location>
        <begin position="39"/>
        <end position="72"/>
    </location>
</feature>
<evidence type="ECO:0000313" key="3">
    <source>
        <dbReference type="EMBL" id="KIM21017.1"/>
    </source>
</evidence>
<gene>
    <name evidence="3" type="ORF">M408DRAFT_29879</name>
</gene>
<dbReference type="OrthoDB" id="10436343at2759"/>
<keyword evidence="2" id="KW-0812">Transmembrane</keyword>
<keyword evidence="2" id="KW-0472">Membrane</keyword>
<accession>A0A0C2WUD5</accession>
<proteinExistence type="predicted"/>
<feature type="compositionally biased region" description="Polar residues" evidence="1">
    <location>
        <begin position="46"/>
        <end position="65"/>
    </location>
</feature>
<dbReference type="HOGENOM" id="CLU_2211586_0_0_1"/>
<sequence length="107" mass="11843">MSLRPVRLRLKRLSPANATTLLAISQSVVPTNVRNASRLSRRVAARTTSTPSQELPTNTPKTLSSWEKPPAVPPKKAYWKTFVLLGYIGGPAYAFYAWSTWKPTVSS</sequence>
<evidence type="ECO:0000256" key="1">
    <source>
        <dbReference type="SAM" id="MobiDB-lite"/>
    </source>
</evidence>
<reference evidence="3 4" key="1">
    <citation type="submission" date="2014-04" db="EMBL/GenBank/DDBJ databases">
        <authorList>
            <consortium name="DOE Joint Genome Institute"/>
            <person name="Kuo A."/>
            <person name="Zuccaro A."/>
            <person name="Kohler A."/>
            <person name="Nagy L.G."/>
            <person name="Floudas D."/>
            <person name="Copeland A."/>
            <person name="Barry K.W."/>
            <person name="Cichocki N."/>
            <person name="Veneault-Fourrey C."/>
            <person name="LaButti K."/>
            <person name="Lindquist E.A."/>
            <person name="Lipzen A."/>
            <person name="Lundell T."/>
            <person name="Morin E."/>
            <person name="Murat C."/>
            <person name="Sun H."/>
            <person name="Tunlid A."/>
            <person name="Henrissat B."/>
            <person name="Grigoriev I.V."/>
            <person name="Hibbett D.S."/>
            <person name="Martin F."/>
            <person name="Nordberg H.P."/>
            <person name="Cantor M.N."/>
            <person name="Hua S.X."/>
        </authorList>
    </citation>
    <scope>NUCLEOTIDE SEQUENCE [LARGE SCALE GENOMIC DNA]</scope>
    <source>
        <strain evidence="3 4">MAFF 305830</strain>
    </source>
</reference>
<protein>
    <submittedName>
        <fullName evidence="3">Uncharacterized protein</fullName>
    </submittedName>
</protein>
<dbReference type="Proteomes" id="UP000054097">
    <property type="component" value="Unassembled WGS sequence"/>
</dbReference>
<keyword evidence="2" id="KW-1133">Transmembrane helix</keyword>
<evidence type="ECO:0000256" key="2">
    <source>
        <dbReference type="SAM" id="Phobius"/>
    </source>
</evidence>